<dbReference type="Gene3D" id="1.10.510.10">
    <property type="entry name" value="Transferase(Phosphotransferase) domain 1"/>
    <property type="match status" value="1"/>
</dbReference>
<evidence type="ECO:0000256" key="18">
    <source>
        <dbReference type="PROSITE-ProRule" id="PRU10141"/>
    </source>
</evidence>
<dbReference type="FunFam" id="1.10.510.10:FF:000240">
    <property type="entry name" value="Lectin-domain containing receptor kinase A4.3"/>
    <property type="match status" value="1"/>
</dbReference>
<dbReference type="Pfam" id="PF00069">
    <property type="entry name" value="Pkinase"/>
    <property type="match status" value="1"/>
</dbReference>
<dbReference type="GO" id="GO:0005886">
    <property type="term" value="C:plasma membrane"/>
    <property type="evidence" value="ECO:0007669"/>
    <property type="project" value="UniProtKB-SubCell"/>
</dbReference>
<evidence type="ECO:0000256" key="21">
    <source>
        <dbReference type="SAM" id="SignalP"/>
    </source>
</evidence>
<dbReference type="Pfam" id="PF00139">
    <property type="entry name" value="Lectin_legB"/>
    <property type="match status" value="1"/>
</dbReference>
<dbReference type="InterPro" id="IPR011009">
    <property type="entry name" value="Kinase-like_dom_sf"/>
</dbReference>
<dbReference type="Gene3D" id="2.60.120.200">
    <property type="match status" value="1"/>
</dbReference>
<protein>
    <recommendedName>
        <fullName evidence="4">non-specific serine/threonine protein kinase</fullName>
        <ecNumber evidence="4">2.7.11.1</ecNumber>
    </recommendedName>
</protein>
<feature type="transmembrane region" description="Helical" evidence="20">
    <location>
        <begin position="287"/>
        <end position="309"/>
    </location>
</feature>
<evidence type="ECO:0000256" key="4">
    <source>
        <dbReference type="ARBA" id="ARBA00012513"/>
    </source>
</evidence>
<dbReference type="InterPro" id="IPR001220">
    <property type="entry name" value="Legume_lectin_dom"/>
</dbReference>
<keyword evidence="14 20" id="KW-1133">Transmembrane helix</keyword>
<dbReference type="InterPro" id="IPR000719">
    <property type="entry name" value="Prot_kinase_dom"/>
</dbReference>
<dbReference type="GO" id="GO:0030246">
    <property type="term" value="F:carbohydrate binding"/>
    <property type="evidence" value="ECO:0007669"/>
    <property type="project" value="UniProtKB-KW"/>
</dbReference>
<evidence type="ECO:0000256" key="3">
    <source>
        <dbReference type="ARBA" id="ARBA00010217"/>
    </source>
</evidence>
<keyword evidence="6" id="KW-0723">Serine/threonine-protein kinase</keyword>
<comment type="subcellular location">
    <subcellularLocation>
        <location evidence="1">Cell membrane</location>
        <topology evidence="1">Single-pass type I membrane protein</topology>
    </subcellularLocation>
</comment>
<dbReference type="PROSITE" id="PS00108">
    <property type="entry name" value="PROTEIN_KINASE_ST"/>
    <property type="match status" value="1"/>
</dbReference>
<evidence type="ECO:0000256" key="11">
    <source>
        <dbReference type="ARBA" id="ARBA00022741"/>
    </source>
</evidence>
<evidence type="ECO:0000259" key="22">
    <source>
        <dbReference type="PROSITE" id="PS50011"/>
    </source>
</evidence>
<dbReference type="InterPro" id="IPR000985">
    <property type="entry name" value="Lectin_LegA_CS"/>
</dbReference>
<keyword evidence="24" id="KW-1185">Reference proteome</keyword>
<feature type="chain" id="PRO_5042993073" description="non-specific serine/threonine protein kinase" evidence="21">
    <location>
        <begin position="22"/>
        <end position="662"/>
    </location>
</feature>
<dbReference type="PROSITE" id="PS50011">
    <property type="entry name" value="PROTEIN_KINASE_DOM"/>
    <property type="match status" value="1"/>
</dbReference>
<dbReference type="PANTHER" id="PTHR27007">
    <property type="match status" value="1"/>
</dbReference>
<evidence type="ECO:0000256" key="16">
    <source>
        <dbReference type="ARBA" id="ARBA00023170"/>
    </source>
</evidence>
<evidence type="ECO:0000256" key="19">
    <source>
        <dbReference type="SAM" id="MobiDB-lite"/>
    </source>
</evidence>
<evidence type="ECO:0000256" key="5">
    <source>
        <dbReference type="ARBA" id="ARBA00022475"/>
    </source>
</evidence>
<feature type="domain" description="Protein kinase" evidence="22">
    <location>
        <begin position="352"/>
        <end position="630"/>
    </location>
</feature>
<dbReference type="GO" id="GO:0005524">
    <property type="term" value="F:ATP binding"/>
    <property type="evidence" value="ECO:0007669"/>
    <property type="project" value="UniProtKB-UniRule"/>
</dbReference>
<evidence type="ECO:0000256" key="20">
    <source>
        <dbReference type="SAM" id="Phobius"/>
    </source>
</evidence>
<dbReference type="FunFam" id="3.30.200.20:FF:000168">
    <property type="entry name" value="L-type lectin-domain containing receptor kinase IX.1"/>
    <property type="match status" value="1"/>
</dbReference>
<dbReference type="PROSITE" id="PS00107">
    <property type="entry name" value="PROTEIN_KINASE_ATP"/>
    <property type="match status" value="1"/>
</dbReference>
<comment type="caution">
    <text evidence="23">The sequence shown here is derived from an EMBL/GenBank/DDBJ whole genome shotgun (WGS) entry which is preliminary data.</text>
</comment>
<evidence type="ECO:0000256" key="8">
    <source>
        <dbReference type="ARBA" id="ARBA00022692"/>
    </source>
</evidence>
<dbReference type="PROSITE" id="PS00307">
    <property type="entry name" value="LECTIN_LEGUME_BETA"/>
    <property type="match status" value="1"/>
</dbReference>
<feature type="signal peptide" evidence="21">
    <location>
        <begin position="1"/>
        <end position="21"/>
    </location>
</feature>
<keyword evidence="11 18" id="KW-0547">Nucleotide-binding</keyword>
<evidence type="ECO:0000313" key="24">
    <source>
        <dbReference type="Proteomes" id="UP001419268"/>
    </source>
</evidence>
<dbReference type="GO" id="GO:0004674">
    <property type="term" value="F:protein serine/threonine kinase activity"/>
    <property type="evidence" value="ECO:0007669"/>
    <property type="project" value="UniProtKB-KW"/>
</dbReference>
<dbReference type="InterPro" id="IPR017441">
    <property type="entry name" value="Protein_kinase_ATP_BS"/>
</dbReference>
<dbReference type="CDD" id="cd06899">
    <property type="entry name" value="lectin_legume_LecRK_Arcelin_ConA"/>
    <property type="match status" value="1"/>
</dbReference>
<dbReference type="SUPFAM" id="SSF56112">
    <property type="entry name" value="Protein kinase-like (PK-like)"/>
    <property type="match status" value="1"/>
</dbReference>
<evidence type="ECO:0000256" key="9">
    <source>
        <dbReference type="ARBA" id="ARBA00022729"/>
    </source>
</evidence>
<evidence type="ECO:0000256" key="14">
    <source>
        <dbReference type="ARBA" id="ARBA00022989"/>
    </source>
</evidence>
<keyword evidence="17" id="KW-0325">Glycoprotein</keyword>
<keyword evidence="5" id="KW-1003">Cell membrane</keyword>
<comment type="similarity">
    <text evidence="2">In the N-terminal section; belongs to the leguminous lectin family.</text>
</comment>
<dbReference type="CDD" id="cd14066">
    <property type="entry name" value="STKc_IRAK"/>
    <property type="match status" value="1"/>
</dbReference>
<dbReference type="PROSITE" id="PS00308">
    <property type="entry name" value="LECTIN_LEGUME_ALPHA"/>
    <property type="match status" value="1"/>
</dbReference>
<organism evidence="23 24">
    <name type="scientific">Stephania cephalantha</name>
    <dbReference type="NCBI Taxonomy" id="152367"/>
    <lineage>
        <taxon>Eukaryota</taxon>
        <taxon>Viridiplantae</taxon>
        <taxon>Streptophyta</taxon>
        <taxon>Embryophyta</taxon>
        <taxon>Tracheophyta</taxon>
        <taxon>Spermatophyta</taxon>
        <taxon>Magnoliopsida</taxon>
        <taxon>Ranunculales</taxon>
        <taxon>Menispermaceae</taxon>
        <taxon>Menispermoideae</taxon>
        <taxon>Cissampelideae</taxon>
        <taxon>Stephania</taxon>
    </lineage>
</organism>
<feature type="binding site" evidence="18">
    <location>
        <position position="381"/>
    </location>
    <ligand>
        <name>ATP</name>
        <dbReference type="ChEBI" id="CHEBI:30616"/>
    </ligand>
</feature>
<sequence length="662" mass="73395">MFTSFFTLLLTLIPLISFVEPTSFNYPSFDSTTRSLKFQGNASATNGSIELNTNGRGKPLPNSVGRVLYAEPLHLWDSRTGMVADFTTKFSFMIKMLSPPTGGDGMAFFIAPNGSQIPPNSEGGTLGVFAETTKFNSTQSPVVAVELDTHQNWYDPEGDHVGIDVNSIKSVATWNRTLMYANDTRGYVWIGYNSSTKILGVYLTFDKNPVFDGNYVLTHVVDLKKFLPEWVDIGLSAGTGSFFQVQNDIYSWEFNSTEKVYSGSKGDESPLVSSANNEKPKKNSRGLVIGSIVGAFATIGGLGLMYFFWWKKRKGTQEEDDIFDGSGKNDYEGAAGPRRFTYSELARVTNHFAKEGKLGEGGFGEVYRGFVPDSNLDVAVKRVSRGSKQGKKEFVSEVKIISRLRHKNLVRLVGWCHEGGKFLLVYELMSNGSLDSHLYGKNVGLNWALRYKIALDLASALLYLHEEGEQYVVHRDIKPSNVMLDSAFNAKLGDFGLARLVDHEMVAKTTRLAGTMGYLAPECFTSSKTRKESDIYSFGVVALEIACGRRAVEHAEEEGKEGLVAWVAQLYANGRHFEAVDSTLNMDFDEQQLERLMVVGLWCSNLDHNLRPSIRKAINVLNFDSPLPELQTRMTMPANAVSFDQSIETSHASLGSTIFLPR</sequence>
<name>A0AAP0Q509_9MAGN</name>
<reference evidence="23 24" key="1">
    <citation type="submission" date="2024-01" db="EMBL/GenBank/DDBJ databases">
        <title>Genome assemblies of Stephania.</title>
        <authorList>
            <person name="Yang L."/>
        </authorList>
    </citation>
    <scope>NUCLEOTIDE SEQUENCE [LARGE SCALE GENOMIC DNA]</scope>
    <source>
        <strain evidence="23">JXDWG</strain>
        <tissue evidence="23">Leaf</tissue>
    </source>
</reference>
<dbReference type="InterPro" id="IPR050528">
    <property type="entry name" value="L-type_Lectin-RKs"/>
</dbReference>
<dbReference type="InterPro" id="IPR013320">
    <property type="entry name" value="ConA-like_dom_sf"/>
</dbReference>
<evidence type="ECO:0000256" key="1">
    <source>
        <dbReference type="ARBA" id="ARBA00004251"/>
    </source>
</evidence>
<evidence type="ECO:0000313" key="23">
    <source>
        <dbReference type="EMBL" id="KAK9166209.1"/>
    </source>
</evidence>
<gene>
    <name evidence="23" type="ORF">Scep_001400</name>
</gene>
<keyword evidence="8 20" id="KW-0812">Transmembrane</keyword>
<keyword evidence="9 21" id="KW-0732">Signal</keyword>
<dbReference type="GO" id="GO:0002229">
    <property type="term" value="P:defense response to oomycetes"/>
    <property type="evidence" value="ECO:0007669"/>
    <property type="project" value="UniProtKB-ARBA"/>
</dbReference>
<evidence type="ECO:0000256" key="17">
    <source>
        <dbReference type="ARBA" id="ARBA00023180"/>
    </source>
</evidence>
<keyword evidence="12" id="KW-0418">Kinase</keyword>
<keyword evidence="10" id="KW-0430">Lectin</keyword>
<evidence type="ECO:0000256" key="6">
    <source>
        <dbReference type="ARBA" id="ARBA00022527"/>
    </source>
</evidence>
<evidence type="ECO:0000256" key="12">
    <source>
        <dbReference type="ARBA" id="ARBA00022777"/>
    </source>
</evidence>
<evidence type="ECO:0000256" key="15">
    <source>
        <dbReference type="ARBA" id="ARBA00023136"/>
    </source>
</evidence>
<dbReference type="SMART" id="SM00220">
    <property type="entry name" value="S_TKc"/>
    <property type="match status" value="1"/>
</dbReference>
<evidence type="ECO:0000256" key="13">
    <source>
        <dbReference type="ARBA" id="ARBA00022840"/>
    </source>
</evidence>
<dbReference type="SUPFAM" id="SSF49899">
    <property type="entry name" value="Concanavalin A-like lectins/glucanases"/>
    <property type="match status" value="1"/>
</dbReference>
<dbReference type="InterPro" id="IPR019825">
    <property type="entry name" value="Lectin_legB_Mn/Ca_BS"/>
</dbReference>
<dbReference type="InterPro" id="IPR008271">
    <property type="entry name" value="Ser/Thr_kinase_AS"/>
</dbReference>
<evidence type="ECO:0000256" key="10">
    <source>
        <dbReference type="ARBA" id="ARBA00022734"/>
    </source>
</evidence>
<proteinExistence type="inferred from homology"/>
<comment type="similarity">
    <text evidence="3">In the C-terminal section; belongs to the protein kinase superfamily. Ser/Thr protein kinase family.</text>
</comment>
<keyword evidence="15 20" id="KW-0472">Membrane</keyword>
<keyword evidence="7" id="KW-0808">Transferase</keyword>
<evidence type="ECO:0000256" key="7">
    <source>
        <dbReference type="ARBA" id="ARBA00022679"/>
    </source>
</evidence>
<dbReference type="Gene3D" id="3.30.200.20">
    <property type="entry name" value="Phosphorylase Kinase, domain 1"/>
    <property type="match status" value="1"/>
</dbReference>
<evidence type="ECO:0000256" key="2">
    <source>
        <dbReference type="ARBA" id="ARBA00008536"/>
    </source>
</evidence>
<dbReference type="EMBL" id="JBBNAG010000001">
    <property type="protein sequence ID" value="KAK9166209.1"/>
    <property type="molecule type" value="Genomic_DNA"/>
</dbReference>
<dbReference type="EC" id="2.7.11.1" evidence="4"/>
<keyword evidence="16" id="KW-0675">Receptor</keyword>
<accession>A0AAP0Q509</accession>
<dbReference type="AlphaFoldDB" id="A0AAP0Q509"/>
<feature type="region of interest" description="Disordered" evidence="19">
    <location>
        <begin position="261"/>
        <end position="282"/>
    </location>
</feature>
<dbReference type="Proteomes" id="UP001419268">
    <property type="component" value="Unassembled WGS sequence"/>
</dbReference>
<keyword evidence="13 18" id="KW-0067">ATP-binding</keyword>